<feature type="region of interest" description="Disordered" evidence="3">
    <location>
        <begin position="1"/>
        <end position="58"/>
    </location>
</feature>
<comment type="caution">
    <text evidence="4">The sequence shown here is derived from an EMBL/GenBank/DDBJ whole genome shotgun (WGS) entry which is preliminary data.</text>
</comment>
<dbReference type="GO" id="GO:0016020">
    <property type="term" value="C:membrane"/>
    <property type="evidence" value="ECO:0007669"/>
    <property type="project" value="TreeGrafter"/>
</dbReference>
<evidence type="ECO:0000313" key="4">
    <source>
        <dbReference type="EMBL" id="KAG0663714.1"/>
    </source>
</evidence>
<dbReference type="PANTHER" id="PTHR10972:SF102">
    <property type="entry name" value="OXYSTEROL-BINDING PROTEIN"/>
    <property type="match status" value="1"/>
</dbReference>
<dbReference type="Gene3D" id="3.30.70.3490">
    <property type="match status" value="1"/>
</dbReference>
<comment type="similarity">
    <text evidence="1 2">Belongs to the OSBP family.</text>
</comment>
<feature type="compositionally biased region" description="Low complexity" evidence="3">
    <location>
        <begin position="463"/>
        <end position="501"/>
    </location>
</feature>
<feature type="compositionally biased region" description="Low complexity" evidence="3">
    <location>
        <begin position="540"/>
        <end position="562"/>
    </location>
</feature>
<sequence length="562" mass="59315">MGLTNLVRGAANSISHGSPAKPQPQSGSTTTTTASSTASSTPAPAAAGSAGSASQSGEDKLMDGAIADDTEVLDDEPKNIILAMISQLRPGMELSRITFPVFVLEPRSMLERVTDFHSHPDLLHGASDLNTPEERFISVLRYYLAGWHIKPKGVKKPYNPVLGEFFRCRYDYSDGTSAYYIAEQVSHHPPVSAWYFASPEQGLELCGELRPKSRFLGNSVANNMEGESHVRFLTGVGAKDGEYDITMPSMYARGILFGKMILELGDSSIVRNETTGLSCEVEFKTKGFFGGSYNAVGGKIKGPKGDVGELSGHWHDMMELQRKGTKGRETLFDASTARVVQKAVSPEDQQAPNESRRLWTKVTAAIKAKDLDAATDAKSAIEEAQREAARQRDASGETFKPRFFKPTGKNGEWRPDFKLPAGDPKTQLDAARQFIYGSDAEPPRAGSAGTSGSVSPAPPPPSSSTTTTTTAAAATTAPAATNTAAPPAETASAVPASASASERPVPTGRTSSDGAESFYDAPPASPHALEVAKEQDPIVATPTTTTTSAAAPSGSSSTAPAP</sequence>
<dbReference type="SUPFAM" id="SSF144000">
    <property type="entry name" value="Oxysterol-binding protein-like"/>
    <property type="match status" value="1"/>
</dbReference>
<feature type="compositionally biased region" description="Low complexity" evidence="3">
    <location>
        <begin position="23"/>
        <end position="56"/>
    </location>
</feature>
<dbReference type="PANTHER" id="PTHR10972">
    <property type="entry name" value="OXYSTEROL-BINDING PROTEIN-RELATED"/>
    <property type="match status" value="1"/>
</dbReference>
<dbReference type="Proteomes" id="UP000777482">
    <property type="component" value="Unassembled WGS sequence"/>
</dbReference>
<dbReference type="EMBL" id="PUHQ01000018">
    <property type="protein sequence ID" value="KAG0663714.1"/>
    <property type="molecule type" value="Genomic_DNA"/>
</dbReference>
<evidence type="ECO:0000256" key="3">
    <source>
        <dbReference type="SAM" id="MobiDB-lite"/>
    </source>
</evidence>
<dbReference type="Gene3D" id="1.10.287.2720">
    <property type="match status" value="1"/>
</dbReference>
<protein>
    <recommendedName>
        <fullName evidence="6">Oxysterol-binding protein</fullName>
    </recommendedName>
</protein>
<dbReference type="PROSITE" id="PS01013">
    <property type="entry name" value="OSBP"/>
    <property type="match status" value="1"/>
</dbReference>
<feature type="compositionally biased region" description="Basic and acidic residues" evidence="3">
    <location>
        <begin position="379"/>
        <end position="395"/>
    </location>
</feature>
<dbReference type="FunFam" id="1.10.287.2720:FF:000001">
    <property type="entry name" value="Oxysterol-binding OBPalpha"/>
    <property type="match status" value="1"/>
</dbReference>
<reference evidence="4 5" key="1">
    <citation type="submission" date="2020-11" db="EMBL/GenBank/DDBJ databases">
        <title>Kefir isolates.</title>
        <authorList>
            <person name="Marcisauskas S."/>
            <person name="Kim Y."/>
            <person name="Blasche S."/>
        </authorList>
    </citation>
    <scope>NUCLEOTIDE SEQUENCE [LARGE SCALE GENOMIC DNA]</scope>
    <source>
        <strain evidence="4 5">KR</strain>
    </source>
</reference>
<evidence type="ECO:0000256" key="1">
    <source>
        <dbReference type="ARBA" id="ARBA00008842"/>
    </source>
</evidence>
<feature type="region of interest" description="Disordered" evidence="3">
    <location>
        <begin position="373"/>
        <end position="424"/>
    </location>
</feature>
<dbReference type="Gene3D" id="2.40.160.120">
    <property type="match status" value="1"/>
</dbReference>
<dbReference type="GO" id="GO:0032541">
    <property type="term" value="C:cortical endoplasmic reticulum"/>
    <property type="evidence" value="ECO:0007669"/>
    <property type="project" value="TreeGrafter"/>
</dbReference>
<dbReference type="Pfam" id="PF01237">
    <property type="entry name" value="Oxysterol_BP"/>
    <property type="match status" value="2"/>
</dbReference>
<keyword evidence="5" id="KW-1185">Reference proteome</keyword>
<feature type="region of interest" description="Disordered" evidence="3">
    <location>
        <begin position="438"/>
        <end position="562"/>
    </location>
</feature>
<dbReference type="AlphaFoldDB" id="A0A9P6W4H8"/>
<evidence type="ECO:0000256" key="2">
    <source>
        <dbReference type="RuleBase" id="RU003844"/>
    </source>
</evidence>
<dbReference type="InterPro" id="IPR018494">
    <property type="entry name" value="Oxysterol-bd_CS"/>
</dbReference>
<feature type="compositionally biased region" description="Low complexity" evidence="3">
    <location>
        <begin position="445"/>
        <end position="455"/>
    </location>
</feature>
<evidence type="ECO:0000313" key="5">
    <source>
        <dbReference type="Proteomes" id="UP000777482"/>
    </source>
</evidence>
<proteinExistence type="inferred from homology"/>
<gene>
    <name evidence="4" type="ORF">C6P46_002283</name>
</gene>
<dbReference type="GO" id="GO:0005829">
    <property type="term" value="C:cytosol"/>
    <property type="evidence" value="ECO:0007669"/>
    <property type="project" value="TreeGrafter"/>
</dbReference>
<dbReference type="InterPro" id="IPR000648">
    <property type="entry name" value="Oxysterol-bd"/>
</dbReference>
<dbReference type="OrthoDB" id="14833at2759"/>
<dbReference type="GO" id="GO:0032934">
    <property type="term" value="F:sterol binding"/>
    <property type="evidence" value="ECO:0007669"/>
    <property type="project" value="TreeGrafter"/>
</dbReference>
<dbReference type="InterPro" id="IPR037239">
    <property type="entry name" value="OSBP_sf"/>
</dbReference>
<evidence type="ECO:0008006" key="6">
    <source>
        <dbReference type="Google" id="ProtNLM"/>
    </source>
</evidence>
<name>A0A9P6W4H8_RHOMI</name>
<accession>A0A9P6W4H8</accession>
<organism evidence="4 5">
    <name type="scientific">Rhodotorula mucilaginosa</name>
    <name type="common">Yeast</name>
    <name type="synonym">Rhodotorula rubra</name>
    <dbReference type="NCBI Taxonomy" id="5537"/>
    <lineage>
        <taxon>Eukaryota</taxon>
        <taxon>Fungi</taxon>
        <taxon>Dikarya</taxon>
        <taxon>Basidiomycota</taxon>
        <taxon>Pucciniomycotina</taxon>
        <taxon>Microbotryomycetes</taxon>
        <taxon>Sporidiobolales</taxon>
        <taxon>Sporidiobolaceae</taxon>
        <taxon>Rhodotorula</taxon>
    </lineage>
</organism>